<organism evidence="11 12">
    <name type="scientific">Dermatophagoides pteronyssinus</name>
    <name type="common">European house dust mite</name>
    <dbReference type="NCBI Taxonomy" id="6956"/>
    <lineage>
        <taxon>Eukaryota</taxon>
        <taxon>Metazoa</taxon>
        <taxon>Ecdysozoa</taxon>
        <taxon>Arthropoda</taxon>
        <taxon>Chelicerata</taxon>
        <taxon>Arachnida</taxon>
        <taxon>Acari</taxon>
        <taxon>Acariformes</taxon>
        <taxon>Sarcoptiformes</taxon>
        <taxon>Astigmata</taxon>
        <taxon>Psoroptidia</taxon>
        <taxon>Analgoidea</taxon>
        <taxon>Pyroglyphidae</taxon>
        <taxon>Dermatophagoidinae</taxon>
        <taxon>Dermatophagoides</taxon>
    </lineage>
</organism>
<gene>
    <name evidence="11" type="ORF">DERP_003111</name>
</gene>
<dbReference type="SUPFAM" id="SSF50729">
    <property type="entry name" value="PH domain-like"/>
    <property type="match status" value="1"/>
</dbReference>
<comment type="subcellular location">
    <subcellularLocation>
        <location evidence="2">Cell projection</location>
        <location evidence="2">Lamellipodium</location>
    </subcellularLocation>
    <subcellularLocation>
        <location evidence="1">Cytoplasm</location>
        <location evidence="1">Cytoskeleton</location>
    </subcellularLocation>
</comment>
<dbReference type="PANTHER" id="PTHR11202">
    <property type="entry name" value="SPROUTY-RELATED, EVH1 DOMAIN-CONTAINING PROTEIN FAMILY MEMBER"/>
    <property type="match status" value="1"/>
</dbReference>
<sequence>MRSQTEFSLVIINGLMHHYINEKWIIIGQSRIGIYHDSEANTFRIVGRKLDNYDVVANCSINESFCYNKATTTFHQWRDIIDDKVYGVKFINMNDAQLFGETIDKIVDSSEKIARLTASTNSLIMANKIVDGGGDIDEIEQQQQEQFQQTFNESNNQTSVIELSKHSTLTRKNIENGENCFHNYQQQQQQHPPLSISSSCSSSLSSSSSSSTSSTTNNISNGNNVNFIEINQYNNNNRTMNDTSLMIKNQTPTYVSVGPNSNQTLSSTVIPPPPPPLPPLVPPHLKIPPKPKISAKPESLSNSMNNTVPPFYHSKMTQSNPNLSNLCNNNNTNNNNRPPSTNLFGEMAQKLAKRRAKIEENEQSNVDSGTKSSDLPVDQQPKATSPVKCYNPINSTIRRLNSISNGSSVPNQNDNVNGRQNGKSSTLNTNLRMNSQSLINIANGVRTNGHHHSRAQSPAPPPLPPSLTVQNTVSNPIGSSSSDRLKEEIMQEFRQELIQFKQDLLNAIRTEIFNTLNGDNQRT</sequence>
<evidence type="ECO:0000256" key="2">
    <source>
        <dbReference type="ARBA" id="ARBA00004510"/>
    </source>
</evidence>
<feature type="domain" description="WH1" evidence="10">
    <location>
        <begin position="1"/>
        <end position="110"/>
    </location>
</feature>
<dbReference type="Gene3D" id="1.20.5.1160">
    <property type="entry name" value="Vasodilator-stimulated phosphoprotein"/>
    <property type="match status" value="1"/>
</dbReference>
<protein>
    <recommendedName>
        <fullName evidence="10">WH1 domain-containing protein</fullName>
    </recommendedName>
</protein>
<dbReference type="PANTHER" id="PTHR11202:SF22">
    <property type="entry name" value="PROTEIN ENABLED"/>
    <property type="match status" value="1"/>
</dbReference>
<reference evidence="11 12" key="1">
    <citation type="journal article" date="2018" name="J. Allergy Clin. Immunol.">
        <title>High-quality assembly of Dermatophagoides pteronyssinus genome and transcriptome reveals a wide range of novel allergens.</title>
        <authorList>
            <person name="Liu X.Y."/>
            <person name="Yang K.Y."/>
            <person name="Wang M.Q."/>
            <person name="Kwok J.S."/>
            <person name="Zeng X."/>
            <person name="Yang Z."/>
            <person name="Xiao X.J."/>
            <person name="Lau C.P."/>
            <person name="Li Y."/>
            <person name="Huang Z.M."/>
            <person name="Ba J.G."/>
            <person name="Yim A.K."/>
            <person name="Ouyang C.Y."/>
            <person name="Ngai S.M."/>
            <person name="Chan T.F."/>
            <person name="Leung E.L."/>
            <person name="Liu L."/>
            <person name="Liu Z.G."/>
            <person name="Tsui S.K."/>
        </authorList>
    </citation>
    <scope>NUCLEOTIDE SEQUENCE [LARGE SCALE GENOMIC DNA]</scope>
    <source>
        <strain evidence="11">Derp</strain>
    </source>
</reference>
<comment type="similarity">
    <text evidence="3">Belongs to the Ena/VASP family.</text>
</comment>
<evidence type="ECO:0000313" key="11">
    <source>
        <dbReference type="EMBL" id="KAH9422435.1"/>
    </source>
</evidence>
<evidence type="ECO:0000256" key="3">
    <source>
        <dbReference type="ARBA" id="ARBA00009785"/>
    </source>
</evidence>
<feature type="compositionally biased region" description="Polar residues" evidence="9">
    <location>
        <begin position="363"/>
        <end position="373"/>
    </location>
</feature>
<name>A0ABQ8JIJ9_DERPT</name>
<dbReference type="Pfam" id="PF00568">
    <property type="entry name" value="WH1"/>
    <property type="match status" value="1"/>
</dbReference>
<dbReference type="SMART" id="SM00461">
    <property type="entry name" value="WH1"/>
    <property type="match status" value="1"/>
</dbReference>
<dbReference type="Gene3D" id="2.30.29.30">
    <property type="entry name" value="Pleckstrin-homology domain (PH domain)/Phosphotyrosine-binding domain (PTB)"/>
    <property type="match status" value="1"/>
</dbReference>
<proteinExistence type="inferred from homology"/>
<comment type="caution">
    <text evidence="11">The sequence shown here is derived from an EMBL/GenBank/DDBJ whole genome shotgun (WGS) entry which is preliminary data.</text>
</comment>
<evidence type="ECO:0000256" key="7">
    <source>
        <dbReference type="ARBA" id="ARBA00023212"/>
    </source>
</evidence>
<evidence type="ECO:0000256" key="9">
    <source>
        <dbReference type="SAM" id="MobiDB-lite"/>
    </source>
</evidence>
<keyword evidence="7" id="KW-0206">Cytoskeleton</keyword>
<dbReference type="Proteomes" id="UP000887458">
    <property type="component" value="Unassembled WGS sequence"/>
</dbReference>
<evidence type="ECO:0000256" key="5">
    <source>
        <dbReference type="ARBA" id="ARBA00023036"/>
    </source>
</evidence>
<accession>A0ABQ8JIJ9</accession>
<keyword evidence="5" id="KW-0729">SH3-binding</keyword>
<feature type="region of interest" description="Disordered" evidence="9">
    <location>
        <begin position="185"/>
        <end position="223"/>
    </location>
</feature>
<evidence type="ECO:0000256" key="8">
    <source>
        <dbReference type="ARBA" id="ARBA00023273"/>
    </source>
</evidence>
<reference evidence="11 12" key="2">
    <citation type="journal article" date="2022" name="Mol. Biol. Evol.">
        <title>Comparative Genomics Reveals Insights into the Divergent Evolution of Astigmatic Mites and Household Pest Adaptations.</title>
        <authorList>
            <person name="Xiong Q."/>
            <person name="Wan A.T."/>
            <person name="Liu X."/>
            <person name="Fung C.S."/>
            <person name="Xiao X."/>
            <person name="Malainual N."/>
            <person name="Hou J."/>
            <person name="Wang L."/>
            <person name="Wang M."/>
            <person name="Yang K.Y."/>
            <person name="Cui Y."/>
            <person name="Leung E.L."/>
            <person name="Nong W."/>
            <person name="Shin S.K."/>
            <person name="Au S.W."/>
            <person name="Jeong K.Y."/>
            <person name="Chew F.T."/>
            <person name="Hui J.H."/>
            <person name="Leung T.F."/>
            <person name="Tungtrongchitr A."/>
            <person name="Zhong N."/>
            <person name="Liu Z."/>
            <person name="Tsui S.K."/>
        </authorList>
    </citation>
    <scope>NUCLEOTIDE SEQUENCE [LARGE SCALE GENOMIC DNA]</scope>
    <source>
        <strain evidence="11">Derp</strain>
    </source>
</reference>
<feature type="compositionally biased region" description="Polar residues" evidence="9">
    <location>
        <begin position="392"/>
        <end position="428"/>
    </location>
</feature>
<dbReference type="SUPFAM" id="SSF118370">
    <property type="entry name" value="Vasodilator-stimulated phosphoprotein, VASP, tetramerisation domain"/>
    <property type="match status" value="1"/>
</dbReference>
<keyword evidence="6" id="KW-0009">Actin-binding</keyword>
<evidence type="ECO:0000256" key="1">
    <source>
        <dbReference type="ARBA" id="ARBA00004245"/>
    </source>
</evidence>
<dbReference type="Pfam" id="PF08776">
    <property type="entry name" value="VASP_tetra"/>
    <property type="match status" value="1"/>
</dbReference>
<evidence type="ECO:0000256" key="6">
    <source>
        <dbReference type="ARBA" id="ARBA00023203"/>
    </source>
</evidence>
<dbReference type="PROSITE" id="PS50229">
    <property type="entry name" value="WH1"/>
    <property type="match status" value="1"/>
</dbReference>
<evidence type="ECO:0000259" key="10">
    <source>
        <dbReference type="PROSITE" id="PS50229"/>
    </source>
</evidence>
<evidence type="ECO:0000256" key="4">
    <source>
        <dbReference type="ARBA" id="ARBA00022490"/>
    </source>
</evidence>
<keyword evidence="8" id="KW-0966">Cell projection</keyword>
<dbReference type="InterPro" id="IPR011993">
    <property type="entry name" value="PH-like_dom_sf"/>
</dbReference>
<dbReference type="InterPro" id="IPR014885">
    <property type="entry name" value="VASP_tetra"/>
</dbReference>
<feature type="compositionally biased region" description="Low complexity" evidence="9">
    <location>
        <begin position="323"/>
        <end position="343"/>
    </location>
</feature>
<evidence type="ECO:0000313" key="12">
    <source>
        <dbReference type="Proteomes" id="UP000887458"/>
    </source>
</evidence>
<keyword evidence="12" id="KW-1185">Reference proteome</keyword>
<dbReference type="InterPro" id="IPR000697">
    <property type="entry name" value="WH1/EVH1_dom"/>
</dbReference>
<dbReference type="EMBL" id="NJHN03000036">
    <property type="protein sequence ID" value="KAH9422435.1"/>
    <property type="molecule type" value="Genomic_DNA"/>
</dbReference>
<feature type="region of interest" description="Disordered" evidence="9">
    <location>
        <begin position="323"/>
        <end position="428"/>
    </location>
</feature>
<dbReference type="InterPro" id="IPR038023">
    <property type="entry name" value="VASP_sf"/>
</dbReference>
<keyword evidence="4" id="KW-0963">Cytoplasm</keyword>